<protein>
    <recommendedName>
        <fullName evidence="3">Tc1-like transposase DDE domain-containing protein</fullName>
    </recommendedName>
</protein>
<dbReference type="Proteomes" id="UP000308197">
    <property type="component" value="Unassembled WGS sequence"/>
</dbReference>
<evidence type="ECO:0008006" key="3">
    <source>
        <dbReference type="Google" id="ProtNLM"/>
    </source>
</evidence>
<dbReference type="InParanoid" id="A0A5C3PI31"/>
<name>A0A5C3PI31_9APHY</name>
<reference evidence="1 2" key="1">
    <citation type="journal article" date="2019" name="Nat. Ecol. Evol.">
        <title>Megaphylogeny resolves global patterns of mushroom evolution.</title>
        <authorList>
            <person name="Varga T."/>
            <person name="Krizsan K."/>
            <person name="Foldi C."/>
            <person name="Dima B."/>
            <person name="Sanchez-Garcia M."/>
            <person name="Sanchez-Ramirez S."/>
            <person name="Szollosi G.J."/>
            <person name="Szarkandi J.G."/>
            <person name="Papp V."/>
            <person name="Albert L."/>
            <person name="Andreopoulos W."/>
            <person name="Angelini C."/>
            <person name="Antonin V."/>
            <person name="Barry K.W."/>
            <person name="Bougher N.L."/>
            <person name="Buchanan P."/>
            <person name="Buyck B."/>
            <person name="Bense V."/>
            <person name="Catcheside P."/>
            <person name="Chovatia M."/>
            <person name="Cooper J."/>
            <person name="Damon W."/>
            <person name="Desjardin D."/>
            <person name="Finy P."/>
            <person name="Geml J."/>
            <person name="Haridas S."/>
            <person name="Hughes K."/>
            <person name="Justo A."/>
            <person name="Karasinski D."/>
            <person name="Kautmanova I."/>
            <person name="Kiss B."/>
            <person name="Kocsube S."/>
            <person name="Kotiranta H."/>
            <person name="LaButti K.M."/>
            <person name="Lechner B.E."/>
            <person name="Liimatainen K."/>
            <person name="Lipzen A."/>
            <person name="Lukacs Z."/>
            <person name="Mihaltcheva S."/>
            <person name="Morgado L.N."/>
            <person name="Niskanen T."/>
            <person name="Noordeloos M.E."/>
            <person name="Ohm R.A."/>
            <person name="Ortiz-Santana B."/>
            <person name="Ovrebo C."/>
            <person name="Racz N."/>
            <person name="Riley R."/>
            <person name="Savchenko A."/>
            <person name="Shiryaev A."/>
            <person name="Soop K."/>
            <person name="Spirin V."/>
            <person name="Szebenyi C."/>
            <person name="Tomsovsky M."/>
            <person name="Tulloss R.E."/>
            <person name="Uehling J."/>
            <person name="Grigoriev I.V."/>
            <person name="Vagvolgyi C."/>
            <person name="Papp T."/>
            <person name="Martin F.M."/>
            <person name="Miettinen O."/>
            <person name="Hibbett D.S."/>
            <person name="Nagy L.G."/>
        </authorList>
    </citation>
    <scope>NUCLEOTIDE SEQUENCE [LARGE SCALE GENOMIC DNA]</scope>
    <source>
        <strain evidence="1 2">HHB13444</strain>
    </source>
</reference>
<gene>
    <name evidence="1" type="ORF">K466DRAFT_465892</name>
</gene>
<dbReference type="EMBL" id="ML211244">
    <property type="protein sequence ID" value="TFK85593.1"/>
    <property type="molecule type" value="Genomic_DNA"/>
</dbReference>
<keyword evidence="2" id="KW-1185">Reference proteome</keyword>
<evidence type="ECO:0000313" key="2">
    <source>
        <dbReference type="Proteomes" id="UP000308197"/>
    </source>
</evidence>
<dbReference type="Gene3D" id="3.30.420.10">
    <property type="entry name" value="Ribonuclease H-like superfamily/Ribonuclease H"/>
    <property type="match status" value="1"/>
</dbReference>
<proteinExistence type="predicted"/>
<dbReference type="GO" id="GO:0003676">
    <property type="term" value="F:nucleic acid binding"/>
    <property type="evidence" value="ECO:0007669"/>
    <property type="project" value="InterPro"/>
</dbReference>
<dbReference type="AlphaFoldDB" id="A0A5C3PI31"/>
<feature type="non-terminal residue" evidence="1">
    <location>
        <position position="68"/>
    </location>
</feature>
<dbReference type="STRING" id="1314778.A0A5C3PI31"/>
<evidence type="ECO:0000313" key="1">
    <source>
        <dbReference type="EMBL" id="TFK85593.1"/>
    </source>
</evidence>
<dbReference type="InterPro" id="IPR036397">
    <property type="entry name" value="RNaseH_sf"/>
</dbReference>
<sequence>RYSVLPALTVDGILTVRVVRGSVDGAEFYDWVISDLIPKMNPFPGPNSVLVIDNCATHKSPAVRDAIE</sequence>
<organism evidence="1 2">
    <name type="scientific">Polyporus arcularius HHB13444</name>
    <dbReference type="NCBI Taxonomy" id="1314778"/>
    <lineage>
        <taxon>Eukaryota</taxon>
        <taxon>Fungi</taxon>
        <taxon>Dikarya</taxon>
        <taxon>Basidiomycota</taxon>
        <taxon>Agaricomycotina</taxon>
        <taxon>Agaricomycetes</taxon>
        <taxon>Polyporales</taxon>
        <taxon>Polyporaceae</taxon>
        <taxon>Polyporus</taxon>
    </lineage>
</organism>
<accession>A0A5C3PI31</accession>
<feature type="non-terminal residue" evidence="1">
    <location>
        <position position="1"/>
    </location>
</feature>